<dbReference type="OrthoDB" id="581132at2"/>
<evidence type="ECO:0000313" key="1">
    <source>
        <dbReference type="EMBL" id="RSU10801.1"/>
    </source>
</evidence>
<sequence>MKIKVCIEKKGRIEKPVGYEIGNIQNTMFQQIEEISIPAFANSLAINGNTCMLATFNKTENFEERIHLINFEQQQVIMLDFDNSIKDIERHGVTSFESIRNHLFIQSHASFMYRTFSDKESEYDKFRVVFVLDKSEDDYLLIENIYKKLFRMFPTADKKCSNPNRLFFGTTSGFTKINFSNVLTTSEFTSDIVLLKSAKVTTLNKISKVVAQNSTEIINRKRVWELIKENTIESNEAAREIIMKKFDKEISRVFPSYTNARVVLRQSIDIREFLELPDGEPFTDILEKDDKPSASVIQWSDGTQIYHRFNTSTFANLDIIRVIAMLINESGAKAHYHAIDLIMYLTNSKLDRNCKASEQIDDINYLRRVLKDKKFDTEYPKFSKFIGNDLLIAISLLDMMTDYIYEDFETGEIRHLLCLTSKNIASEINRLLKTKYDSKRIQRVINKLAITENIEKLEQANIPTYLYTCYTETFTDKIAKKQRHHTNFLEIKNVDLNNSEKISTDLYDNNFTLSSLNFEGISRIIGLEKANKIFNQRETTVISQKINVDEDLLSKNLKDTEQKIAKYMLTKIEKQNYVSEKEIIFYITRYLKKKTKLDAGDLIKQCRMNICNTYDLLLINVNKENREMYNISEDIVRQSIVYVRNN</sequence>
<reference evidence="1 2" key="1">
    <citation type="submission" date="2017-05" db="EMBL/GenBank/DDBJ databases">
        <title>Vagococcus spp. assemblies.</title>
        <authorList>
            <person name="Gulvik C.A."/>
        </authorList>
    </citation>
    <scope>NUCLEOTIDE SEQUENCE [LARGE SCALE GENOMIC DNA]</scope>
    <source>
        <strain evidence="1 2">SS1714</strain>
    </source>
</reference>
<keyword evidence="2" id="KW-1185">Reference proteome</keyword>
<protein>
    <submittedName>
        <fullName evidence="1">Uncharacterized protein</fullName>
    </submittedName>
</protein>
<dbReference type="EMBL" id="NGKB01000016">
    <property type="protein sequence ID" value="RSU10801.1"/>
    <property type="molecule type" value="Genomic_DNA"/>
</dbReference>
<proteinExistence type="predicted"/>
<gene>
    <name evidence="1" type="ORF">CBF28_12945</name>
</gene>
<evidence type="ECO:0000313" key="2">
    <source>
        <dbReference type="Proteomes" id="UP000288028"/>
    </source>
</evidence>
<comment type="caution">
    <text evidence="1">The sequence shown here is derived from an EMBL/GenBank/DDBJ whole genome shotgun (WGS) entry which is preliminary data.</text>
</comment>
<dbReference type="Proteomes" id="UP000288028">
    <property type="component" value="Unassembled WGS sequence"/>
</dbReference>
<dbReference type="AlphaFoldDB" id="A0A430ARW7"/>
<accession>A0A430ARW7</accession>
<name>A0A430ARW7_9ENTE</name>
<organism evidence="1 2">
    <name type="scientific">Vagococcus carniphilus</name>
    <dbReference type="NCBI Taxonomy" id="218144"/>
    <lineage>
        <taxon>Bacteria</taxon>
        <taxon>Bacillati</taxon>
        <taxon>Bacillota</taxon>
        <taxon>Bacilli</taxon>
        <taxon>Lactobacillales</taxon>
        <taxon>Enterococcaceae</taxon>
        <taxon>Vagococcus</taxon>
    </lineage>
</organism>